<evidence type="ECO:0000259" key="2">
    <source>
        <dbReference type="Pfam" id="PF20091"/>
    </source>
</evidence>
<evidence type="ECO:0000256" key="1">
    <source>
        <dbReference type="SAM" id="MobiDB-lite"/>
    </source>
</evidence>
<feature type="compositionally biased region" description="Basic and acidic residues" evidence="1">
    <location>
        <begin position="1"/>
        <end position="17"/>
    </location>
</feature>
<name>A0A1I4K1U1_9HYPH</name>
<evidence type="ECO:0000313" key="3">
    <source>
        <dbReference type="EMBL" id="SFL72760.1"/>
    </source>
</evidence>
<feature type="region of interest" description="Disordered" evidence="1">
    <location>
        <begin position="1"/>
        <end position="27"/>
    </location>
</feature>
<feature type="domain" description="Alpha/beta hydrolase" evidence="2">
    <location>
        <begin position="13"/>
        <end position="127"/>
    </location>
</feature>
<evidence type="ECO:0000313" key="4">
    <source>
        <dbReference type="Proteomes" id="UP000198804"/>
    </source>
</evidence>
<organism evidence="3 4">
    <name type="scientific">Methylorubrum salsuginis</name>
    <dbReference type="NCBI Taxonomy" id="414703"/>
    <lineage>
        <taxon>Bacteria</taxon>
        <taxon>Pseudomonadati</taxon>
        <taxon>Pseudomonadota</taxon>
        <taxon>Alphaproteobacteria</taxon>
        <taxon>Hyphomicrobiales</taxon>
        <taxon>Methylobacteriaceae</taxon>
        <taxon>Methylorubrum</taxon>
    </lineage>
</organism>
<proteinExistence type="predicted"/>
<dbReference type="STRING" id="414703.SAMN04488125_12265"/>
<dbReference type="Proteomes" id="UP000198804">
    <property type="component" value="Unassembled WGS sequence"/>
</dbReference>
<accession>A0A1I4K1U1</accession>
<gene>
    <name evidence="3" type="ORF">SAMN04488125_12265</name>
</gene>
<dbReference type="RefSeq" id="WP_280142617.1">
    <property type="nucleotide sequence ID" value="NZ_FOSV01000022.1"/>
</dbReference>
<protein>
    <recommendedName>
        <fullName evidence="2">Alpha/beta hydrolase domain-containing protein</fullName>
    </recommendedName>
</protein>
<dbReference type="EMBL" id="FOSV01000022">
    <property type="protein sequence ID" value="SFL72760.1"/>
    <property type="molecule type" value="Genomic_DNA"/>
</dbReference>
<sequence length="135" mass="14961">MDRCDDRRAPGRPDRRQIFSRTAGEPRKAYGNDVAGIRLPAVAAPRATYTGWNLYADPFPADALCDREGSEIPFSPTQAERIAKGDPRVSIEERYPDAEAYVTAVTKSVDALVADRLLLREDGDRMIEAARQPTP</sequence>
<dbReference type="AlphaFoldDB" id="A0A1I4K1U1"/>
<reference evidence="4" key="1">
    <citation type="submission" date="2016-10" db="EMBL/GenBank/DDBJ databases">
        <authorList>
            <person name="Varghese N."/>
            <person name="Submissions S."/>
        </authorList>
    </citation>
    <scope>NUCLEOTIDE SEQUENCE [LARGE SCALE GENOMIC DNA]</scope>
    <source>
        <strain evidence="4">CGMCC 1.6474</strain>
    </source>
</reference>
<dbReference type="InterPro" id="IPR045394">
    <property type="entry name" value="Abhydrolase_dom"/>
</dbReference>
<keyword evidence="4" id="KW-1185">Reference proteome</keyword>
<dbReference type="Pfam" id="PF20091">
    <property type="entry name" value="Abhydrolase_10"/>
    <property type="match status" value="1"/>
</dbReference>